<evidence type="ECO:0000313" key="1">
    <source>
        <dbReference type="EMBL" id="OTG02783.1"/>
    </source>
</evidence>
<evidence type="ECO:0000313" key="2">
    <source>
        <dbReference type="Proteomes" id="UP000215914"/>
    </source>
</evidence>
<sequence>MRVSVSAYTTLLYTNDNLQRNCVTLNDNELMSYKILTSPTNTNFIRIFYTYEFGFANL</sequence>
<organism evidence="1 2">
    <name type="scientific">Helianthus annuus</name>
    <name type="common">Common sunflower</name>
    <dbReference type="NCBI Taxonomy" id="4232"/>
    <lineage>
        <taxon>Eukaryota</taxon>
        <taxon>Viridiplantae</taxon>
        <taxon>Streptophyta</taxon>
        <taxon>Embryophyta</taxon>
        <taxon>Tracheophyta</taxon>
        <taxon>Spermatophyta</taxon>
        <taxon>Magnoliopsida</taxon>
        <taxon>eudicotyledons</taxon>
        <taxon>Gunneridae</taxon>
        <taxon>Pentapetalae</taxon>
        <taxon>asterids</taxon>
        <taxon>campanulids</taxon>
        <taxon>Asterales</taxon>
        <taxon>Asteraceae</taxon>
        <taxon>Asteroideae</taxon>
        <taxon>Heliantheae alliance</taxon>
        <taxon>Heliantheae</taxon>
        <taxon>Helianthus</taxon>
    </lineage>
</organism>
<proteinExistence type="predicted"/>
<protein>
    <submittedName>
        <fullName evidence="1">Uncharacterized protein</fullName>
    </submittedName>
</protein>
<reference evidence="2" key="1">
    <citation type="journal article" date="2017" name="Nature">
        <title>The sunflower genome provides insights into oil metabolism, flowering and Asterid evolution.</title>
        <authorList>
            <person name="Badouin H."/>
            <person name="Gouzy J."/>
            <person name="Grassa C.J."/>
            <person name="Murat F."/>
            <person name="Staton S.E."/>
            <person name="Cottret L."/>
            <person name="Lelandais-Briere C."/>
            <person name="Owens G.L."/>
            <person name="Carrere S."/>
            <person name="Mayjonade B."/>
            <person name="Legrand L."/>
            <person name="Gill N."/>
            <person name="Kane N.C."/>
            <person name="Bowers J.E."/>
            <person name="Hubner S."/>
            <person name="Bellec A."/>
            <person name="Berard A."/>
            <person name="Berges H."/>
            <person name="Blanchet N."/>
            <person name="Boniface M.C."/>
            <person name="Brunel D."/>
            <person name="Catrice O."/>
            <person name="Chaidir N."/>
            <person name="Claudel C."/>
            <person name="Donnadieu C."/>
            <person name="Faraut T."/>
            <person name="Fievet G."/>
            <person name="Helmstetter N."/>
            <person name="King M."/>
            <person name="Knapp S.J."/>
            <person name="Lai Z."/>
            <person name="Le Paslier M.C."/>
            <person name="Lippi Y."/>
            <person name="Lorenzon L."/>
            <person name="Mandel J.R."/>
            <person name="Marage G."/>
            <person name="Marchand G."/>
            <person name="Marquand E."/>
            <person name="Bret-Mestries E."/>
            <person name="Morien E."/>
            <person name="Nambeesan S."/>
            <person name="Nguyen T."/>
            <person name="Pegot-Espagnet P."/>
            <person name="Pouilly N."/>
            <person name="Raftis F."/>
            <person name="Sallet E."/>
            <person name="Schiex T."/>
            <person name="Thomas J."/>
            <person name="Vandecasteele C."/>
            <person name="Vares D."/>
            <person name="Vear F."/>
            <person name="Vautrin S."/>
            <person name="Crespi M."/>
            <person name="Mangin B."/>
            <person name="Burke J.M."/>
            <person name="Salse J."/>
            <person name="Munos S."/>
            <person name="Vincourt P."/>
            <person name="Rieseberg L.H."/>
            <person name="Langlade N.B."/>
        </authorList>
    </citation>
    <scope>NUCLEOTIDE SEQUENCE [LARGE SCALE GENOMIC DNA]</scope>
    <source>
        <strain evidence="2">cv. SF193</strain>
    </source>
</reference>
<dbReference type="AlphaFoldDB" id="A0A251SW51"/>
<accession>A0A251SW51</accession>
<dbReference type="EMBL" id="CM007902">
    <property type="protein sequence ID" value="OTG02783.1"/>
    <property type="molecule type" value="Genomic_DNA"/>
</dbReference>
<keyword evidence="2" id="KW-1185">Reference proteome</keyword>
<gene>
    <name evidence="1" type="ORF">HannXRQ_Chr13g0416891</name>
</gene>
<dbReference type="Proteomes" id="UP000215914">
    <property type="component" value="Chromosome 13"/>
</dbReference>
<dbReference type="InParanoid" id="A0A251SW51"/>
<name>A0A251SW51_HELAN</name>